<proteinExistence type="predicted"/>
<evidence type="ECO:0000256" key="1">
    <source>
        <dbReference type="SAM" id="Phobius"/>
    </source>
</evidence>
<reference evidence="2" key="1">
    <citation type="journal article" date="2020" name="Stud. Mycol.">
        <title>101 Dothideomycetes genomes: a test case for predicting lifestyles and emergence of pathogens.</title>
        <authorList>
            <person name="Haridas S."/>
            <person name="Albert R."/>
            <person name="Binder M."/>
            <person name="Bloem J."/>
            <person name="Labutti K."/>
            <person name="Salamov A."/>
            <person name="Andreopoulos B."/>
            <person name="Baker S."/>
            <person name="Barry K."/>
            <person name="Bills G."/>
            <person name="Bluhm B."/>
            <person name="Cannon C."/>
            <person name="Castanera R."/>
            <person name="Culley D."/>
            <person name="Daum C."/>
            <person name="Ezra D."/>
            <person name="Gonzalez J."/>
            <person name="Henrissat B."/>
            <person name="Kuo A."/>
            <person name="Liang C."/>
            <person name="Lipzen A."/>
            <person name="Lutzoni F."/>
            <person name="Magnuson J."/>
            <person name="Mondo S."/>
            <person name="Nolan M."/>
            <person name="Ohm R."/>
            <person name="Pangilinan J."/>
            <person name="Park H.-J."/>
            <person name="Ramirez L."/>
            <person name="Alfaro M."/>
            <person name="Sun H."/>
            <person name="Tritt A."/>
            <person name="Yoshinaga Y."/>
            <person name="Zwiers L.-H."/>
            <person name="Turgeon B."/>
            <person name="Goodwin S."/>
            <person name="Spatafora J."/>
            <person name="Crous P."/>
            <person name="Grigoriev I."/>
        </authorList>
    </citation>
    <scope>NUCLEOTIDE SEQUENCE</scope>
    <source>
        <strain evidence="2">CBS 122681</strain>
    </source>
</reference>
<evidence type="ECO:0008006" key="4">
    <source>
        <dbReference type="Google" id="ProtNLM"/>
    </source>
</evidence>
<gene>
    <name evidence="2" type="ORF">K491DRAFT_109059</name>
</gene>
<evidence type="ECO:0000313" key="3">
    <source>
        <dbReference type="Proteomes" id="UP000799324"/>
    </source>
</evidence>
<organism evidence="2 3">
    <name type="scientific">Lophiostoma macrostomum CBS 122681</name>
    <dbReference type="NCBI Taxonomy" id="1314788"/>
    <lineage>
        <taxon>Eukaryota</taxon>
        <taxon>Fungi</taxon>
        <taxon>Dikarya</taxon>
        <taxon>Ascomycota</taxon>
        <taxon>Pezizomycotina</taxon>
        <taxon>Dothideomycetes</taxon>
        <taxon>Pleosporomycetidae</taxon>
        <taxon>Pleosporales</taxon>
        <taxon>Lophiostomataceae</taxon>
        <taxon>Lophiostoma</taxon>
    </lineage>
</organism>
<keyword evidence="1" id="KW-0472">Membrane</keyword>
<protein>
    <recommendedName>
        <fullName evidence="4">Transmembrane protein</fullName>
    </recommendedName>
</protein>
<feature type="transmembrane region" description="Helical" evidence="1">
    <location>
        <begin position="64"/>
        <end position="84"/>
    </location>
</feature>
<accession>A0A6A6TKT4</accession>
<sequence length="97" mass="10616">MAGVWGFGVVLGGLGLGIGVGLVYLSSSSHIKLTWLCMPNRPSSEHQVFDCSSSSSHTFLCFRLLLILLPLVFALSTLVLRSVFRVRFQGCSHISRF</sequence>
<dbReference type="AlphaFoldDB" id="A0A6A6TKT4"/>
<dbReference type="EMBL" id="MU004302">
    <property type="protein sequence ID" value="KAF2660066.1"/>
    <property type="molecule type" value="Genomic_DNA"/>
</dbReference>
<evidence type="ECO:0000313" key="2">
    <source>
        <dbReference type="EMBL" id="KAF2660066.1"/>
    </source>
</evidence>
<keyword evidence="3" id="KW-1185">Reference proteome</keyword>
<feature type="transmembrane region" description="Helical" evidence="1">
    <location>
        <begin position="6"/>
        <end position="25"/>
    </location>
</feature>
<keyword evidence="1" id="KW-0812">Transmembrane</keyword>
<name>A0A6A6TKT4_9PLEO</name>
<dbReference type="Proteomes" id="UP000799324">
    <property type="component" value="Unassembled WGS sequence"/>
</dbReference>
<keyword evidence="1" id="KW-1133">Transmembrane helix</keyword>